<feature type="compositionally biased region" description="Basic and acidic residues" evidence="1">
    <location>
        <begin position="26"/>
        <end position="39"/>
    </location>
</feature>
<feature type="region of interest" description="Disordered" evidence="1">
    <location>
        <begin position="65"/>
        <end position="103"/>
    </location>
</feature>
<reference evidence="2 3" key="1">
    <citation type="submission" date="2024-08" db="EMBL/GenBank/DDBJ databases">
        <authorList>
            <person name="Cucini C."/>
            <person name="Frati F."/>
        </authorList>
    </citation>
    <scope>NUCLEOTIDE SEQUENCE [LARGE SCALE GENOMIC DNA]</scope>
</reference>
<dbReference type="SUPFAM" id="SSF52047">
    <property type="entry name" value="RNI-like"/>
    <property type="match status" value="1"/>
</dbReference>
<protein>
    <recommendedName>
        <fullName evidence="4">F-box domain-containing protein</fullName>
    </recommendedName>
</protein>
<feature type="region of interest" description="Disordered" evidence="1">
    <location>
        <begin position="456"/>
        <end position="480"/>
    </location>
</feature>
<feature type="compositionally biased region" description="Basic and acidic residues" evidence="1">
    <location>
        <begin position="65"/>
        <end position="76"/>
    </location>
</feature>
<name>A0ABP1RGH5_9HEXA</name>
<evidence type="ECO:0000313" key="2">
    <source>
        <dbReference type="EMBL" id="CAL8127531.1"/>
    </source>
</evidence>
<evidence type="ECO:0000313" key="3">
    <source>
        <dbReference type="Proteomes" id="UP001642540"/>
    </source>
</evidence>
<gene>
    <name evidence="2" type="ORF">ODALV1_LOCUS21884</name>
</gene>
<organism evidence="2 3">
    <name type="scientific">Orchesella dallaii</name>
    <dbReference type="NCBI Taxonomy" id="48710"/>
    <lineage>
        <taxon>Eukaryota</taxon>
        <taxon>Metazoa</taxon>
        <taxon>Ecdysozoa</taxon>
        <taxon>Arthropoda</taxon>
        <taxon>Hexapoda</taxon>
        <taxon>Collembola</taxon>
        <taxon>Entomobryomorpha</taxon>
        <taxon>Entomobryoidea</taxon>
        <taxon>Orchesellidae</taxon>
        <taxon>Orchesellinae</taxon>
        <taxon>Orchesella</taxon>
    </lineage>
</organism>
<keyword evidence="3" id="KW-1185">Reference proteome</keyword>
<feature type="compositionally biased region" description="Gly residues" evidence="1">
    <location>
        <begin position="86"/>
        <end position="102"/>
    </location>
</feature>
<feature type="compositionally biased region" description="Low complexity" evidence="1">
    <location>
        <begin position="459"/>
        <end position="468"/>
    </location>
</feature>
<dbReference type="EMBL" id="CAXLJM020000072">
    <property type="protein sequence ID" value="CAL8127531.1"/>
    <property type="molecule type" value="Genomic_DNA"/>
</dbReference>
<evidence type="ECO:0000256" key="1">
    <source>
        <dbReference type="SAM" id="MobiDB-lite"/>
    </source>
</evidence>
<feature type="compositionally biased region" description="Acidic residues" evidence="1">
    <location>
        <begin position="1"/>
        <end position="25"/>
    </location>
</feature>
<accession>A0ABP1RGH5</accession>
<proteinExistence type="predicted"/>
<sequence>MAEEQEDEVEVEHEEEVEAEVVDEDQVFKKDDENGEQRKRLRTLEEKVKLLEKELMRARRDNCELRQENKAKDGKMRRWMALGEHPQGGGGDRQRGRGGGGRPMEMVREAKNALEVLPLEIWGEIFNHLVDSQDFENCYRASSAWNPVLKPKKTTFLFPKVLPILAKNQSFLPNRANMGELRLVCHAWKHAVDRYLQNHECHFNLNEYCQQDDDHECWRRRLRFCFVTSHGVNDFRTDMLQNYKGPNPFITRSVTFVDPHSGRLHESDQLWTSVISLLSLVGEEIWFCNLCVFADQSPETFYKIVGRCLRRMPNIKVLELGFNNSSTQESSSSSSQLSEVVEMNPFPKMGNLSVLITNQLPQQILNECLNKSSQIKKLQVEKQPNSSFDESIKLDHLVELTISINSMEDVSKLGLIPWRLRTLSLVVLCNQYENLSQLFQTLSHFGPTLKNLNLKFDRGSSTTSSSRVGGRREDAPPDTSKLVLNTANQKLRLHLPHLEKLRIHVANVELKDIDFILPLQNLQKLILVLDHHDGRNEAAEVRPCPEDKDAVIRFFGILDHLYDSNIWKLCPYLKSVFLKIRSDRNYWRFFRRFLYIRENYIDMDIDPE</sequence>
<comment type="caution">
    <text evidence="2">The sequence shown here is derived from an EMBL/GenBank/DDBJ whole genome shotgun (WGS) entry which is preliminary data.</text>
</comment>
<dbReference type="Proteomes" id="UP001642540">
    <property type="component" value="Unassembled WGS sequence"/>
</dbReference>
<evidence type="ECO:0008006" key="4">
    <source>
        <dbReference type="Google" id="ProtNLM"/>
    </source>
</evidence>
<feature type="region of interest" description="Disordered" evidence="1">
    <location>
        <begin position="1"/>
        <end position="39"/>
    </location>
</feature>